<keyword evidence="3 5" id="KW-1133">Transmembrane helix</keyword>
<keyword evidence="2 5" id="KW-0812">Transmembrane</keyword>
<feature type="transmembrane region" description="Helical" evidence="5">
    <location>
        <begin position="306"/>
        <end position="323"/>
    </location>
</feature>
<feature type="transmembrane region" description="Helical" evidence="5">
    <location>
        <begin position="329"/>
        <end position="350"/>
    </location>
</feature>
<dbReference type="AlphaFoldDB" id="A0A8J4H978"/>
<evidence type="ECO:0000259" key="6">
    <source>
        <dbReference type="PROSITE" id="PS50850"/>
    </source>
</evidence>
<dbReference type="PROSITE" id="PS50850">
    <property type="entry name" value="MFS"/>
    <property type="match status" value="1"/>
</dbReference>
<dbReference type="GO" id="GO:0022857">
    <property type="term" value="F:transmembrane transporter activity"/>
    <property type="evidence" value="ECO:0007669"/>
    <property type="project" value="InterPro"/>
</dbReference>
<feature type="transmembrane region" description="Helical" evidence="5">
    <location>
        <begin position="231"/>
        <end position="252"/>
    </location>
</feature>
<dbReference type="SUPFAM" id="SSF103473">
    <property type="entry name" value="MFS general substrate transporter"/>
    <property type="match status" value="1"/>
</dbReference>
<organism evidence="7">
    <name type="scientific">Acidicaldus sp</name>
    <dbReference type="NCBI Taxonomy" id="1872105"/>
    <lineage>
        <taxon>Bacteria</taxon>
        <taxon>Pseudomonadati</taxon>
        <taxon>Pseudomonadota</taxon>
        <taxon>Alphaproteobacteria</taxon>
        <taxon>Acetobacterales</taxon>
        <taxon>Acetobacteraceae</taxon>
        <taxon>Acidicaldus</taxon>
    </lineage>
</organism>
<evidence type="ECO:0000256" key="5">
    <source>
        <dbReference type="SAM" id="Phobius"/>
    </source>
</evidence>
<feature type="transmembrane region" description="Helical" evidence="5">
    <location>
        <begin position="272"/>
        <end position="294"/>
    </location>
</feature>
<evidence type="ECO:0000256" key="2">
    <source>
        <dbReference type="ARBA" id="ARBA00022692"/>
    </source>
</evidence>
<comment type="subcellular location">
    <subcellularLocation>
        <location evidence="1">Membrane</location>
        <topology evidence="1">Multi-pass membrane protein</topology>
    </subcellularLocation>
</comment>
<dbReference type="InterPro" id="IPR011701">
    <property type="entry name" value="MFS"/>
</dbReference>
<evidence type="ECO:0000256" key="4">
    <source>
        <dbReference type="ARBA" id="ARBA00023136"/>
    </source>
</evidence>
<sequence>MARKSSPRIRFMQRAALALLVLSGVVNYIDRATLAIANPLVRHDLGLSIPDMGMLLSAFLWAYAFAQLPAGALVDRVGPRLLLALGLALWSGAQALGGLVRNFGEFFAVRMLLGLGEAPQFPTGARVVRDWFPVRNRGLATGIFNCASTLGNAIGAPLLTFLMLFFGWRWMFGIMGVAGLIVATLWYLIYRDIATAGLDAAETAYVSEGDPPGARAPTRFHEWRRLFRFRITWGMILGYFGTIYLTWVYTAWLPGYLEIERHMTIAKTGWAAAIPSVAGVVGGIFGGWVVDALVRLGLSPIASRKYPMALALIGMAGFTILAAEVESNAVAIACISAAVFLGFSTSSSCWAMASVAAPPNYTASIGAIQNFGGYLGGALAPTVTGFVVAATGSFVPALLAGAAIAVFSAIAYFVIIRAPITESDLLGHDAALATPVQIAGR</sequence>
<evidence type="ECO:0000256" key="1">
    <source>
        <dbReference type="ARBA" id="ARBA00004141"/>
    </source>
</evidence>
<dbReference type="EMBL" id="DTQM01000050">
    <property type="protein sequence ID" value="HGC42083.1"/>
    <property type="molecule type" value="Genomic_DNA"/>
</dbReference>
<dbReference type="InterPro" id="IPR036259">
    <property type="entry name" value="MFS_trans_sf"/>
</dbReference>
<comment type="caution">
    <text evidence="7">The sequence shown here is derived from an EMBL/GenBank/DDBJ whole genome shotgun (WGS) entry which is preliminary data.</text>
</comment>
<dbReference type="InterPro" id="IPR000849">
    <property type="entry name" value="Sugar_P_transporter"/>
</dbReference>
<feature type="transmembrane region" description="Helical" evidence="5">
    <location>
        <begin position="81"/>
        <end position="100"/>
    </location>
</feature>
<dbReference type="PIRSF" id="PIRSF002808">
    <property type="entry name" value="Hexose_phosphate_transp"/>
    <property type="match status" value="1"/>
</dbReference>
<feature type="transmembrane region" description="Helical" evidence="5">
    <location>
        <begin position="53"/>
        <end position="74"/>
    </location>
</feature>
<feature type="transmembrane region" description="Helical" evidence="5">
    <location>
        <begin position="371"/>
        <end position="391"/>
    </location>
</feature>
<name>A0A8J4H978_9PROT</name>
<evidence type="ECO:0000256" key="3">
    <source>
        <dbReference type="ARBA" id="ARBA00022989"/>
    </source>
</evidence>
<dbReference type="InterPro" id="IPR050382">
    <property type="entry name" value="MFS_Na/Anion_cotransporter"/>
</dbReference>
<feature type="domain" description="Major facilitator superfamily (MFS) profile" evidence="6">
    <location>
        <begin position="16"/>
        <end position="420"/>
    </location>
</feature>
<dbReference type="Gene3D" id="1.20.1250.20">
    <property type="entry name" value="MFS general substrate transporter like domains"/>
    <property type="match status" value="2"/>
</dbReference>
<reference evidence="7" key="1">
    <citation type="journal article" date="2020" name="mSystems">
        <title>Genome- and Community-Level Interaction Insights into Carbon Utilization and Element Cycling Functions of Hydrothermarchaeota in Hydrothermal Sediment.</title>
        <authorList>
            <person name="Zhou Z."/>
            <person name="Liu Y."/>
            <person name="Xu W."/>
            <person name="Pan J."/>
            <person name="Luo Z.H."/>
            <person name="Li M."/>
        </authorList>
    </citation>
    <scope>NUCLEOTIDE SEQUENCE</scope>
    <source>
        <strain evidence="7">SpSt-997</strain>
    </source>
</reference>
<dbReference type="CDD" id="cd17319">
    <property type="entry name" value="MFS_ExuT_GudP_like"/>
    <property type="match status" value="1"/>
</dbReference>
<feature type="transmembrane region" description="Helical" evidence="5">
    <location>
        <begin position="168"/>
        <end position="189"/>
    </location>
</feature>
<proteinExistence type="predicted"/>
<protein>
    <submittedName>
        <fullName evidence="7">MFS transporter</fullName>
    </submittedName>
</protein>
<dbReference type="PANTHER" id="PTHR11662">
    <property type="entry name" value="SOLUTE CARRIER FAMILY 17"/>
    <property type="match status" value="1"/>
</dbReference>
<dbReference type="InterPro" id="IPR020846">
    <property type="entry name" value="MFS_dom"/>
</dbReference>
<gene>
    <name evidence="7" type="ORF">ENY07_02510</name>
</gene>
<dbReference type="PANTHER" id="PTHR11662:SF446">
    <property type="entry name" value="SODIUM-DEPENDENT PHOSPHATE TRANSPORT PROTEIN 1, CHLOROPLASTIC"/>
    <property type="match status" value="1"/>
</dbReference>
<accession>A0A8J4H978</accession>
<feature type="transmembrane region" description="Helical" evidence="5">
    <location>
        <begin position="397"/>
        <end position="416"/>
    </location>
</feature>
<keyword evidence="4 5" id="KW-0472">Membrane</keyword>
<dbReference type="GO" id="GO:0016020">
    <property type="term" value="C:membrane"/>
    <property type="evidence" value="ECO:0007669"/>
    <property type="project" value="UniProtKB-SubCell"/>
</dbReference>
<dbReference type="Pfam" id="PF07690">
    <property type="entry name" value="MFS_1"/>
    <property type="match status" value="1"/>
</dbReference>
<evidence type="ECO:0000313" key="7">
    <source>
        <dbReference type="EMBL" id="HGC42083.1"/>
    </source>
</evidence>